<feature type="transmembrane region" description="Helical" evidence="7">
    <location>
        <begin position="39"/>
        <end position="59"/>
    </location>
</feature>
<dbReference type="GO" id="GO:0055085">
    <property type="term" value="P:transmembrane transport"/>
    <property type="evidence" value="ECO:0007669"/>
    <property type="project" value="InterPro"/>
</dbReference>
<dbReference type="RefSeq" id="WP_205262426.1">
    <property type="nucleotide sequence ID" value="NZ_JAERWK010000027.1"/>
</dbReference>
<organism evidence="10 11">
    <name type="scientific">Nakamurella leprariae</name>
    <dbReference type="NCBI Taxonomy" id="2803911"/>
    <lineage>
        <taxon>Bacteria</taxon>
        <taxon>Bacillati</taxon>
        <taxon>Actinomycetota</taxon>
        <taxon>Actinomycetes</taxon>
        <taxon>Nakamurellales</taxon>
        <taxon>Nakamurellaceae</taxon>
        <taxon>Nakamurella</taxon>
    </lineage>
</organism>
<evidence type="ECO:0000256" key="8">
    <source>
        <dbReference type="SAM" id="MobiDB-lite"/>
    </source>
</evidence>
<dbReference type="InterPro" id="IPR035906">
    <property type="entry name" value="MetI-like_sf"/>
</dbReference>
<keyword evidence="6 7" id="KW-0472">Membrane</keyword>
<accession>A0A938YJK0</accession>
<comment type="subcellular location">
    <subcellularLocation>
        <location evidence="1 7">Cell membrane</location>
        <topology evidence="1 7">Multi-pass membrane protein</topology>
    </subcellularLocation>
</comment>
<keyword evidence="11" id="KW-1185">Reference proteome</keyword>
<dbReference type="GO" id="GO:0005886">
    <property type="term" value="C:plasma membrane"/>
    <property type="evidence" value="ECO:0007669"/>
    <property type="project" value="UniProtKB-SubCell"/>
</dbReference>
<gene>
    <name evidence="10" type="ORF">JL106_19420</name>
</gene>
<dbReference type="CDD" id="cd06261">
    <property type="entry name" value="TM_PBP2"/>
    <property type="match status" value="1"/>
</dbReference>
<dbReference type="AlphaFoldDB" id="A0A938YJK0"/>
<comment type="similarity">
    <text evidence="7">Belongs to the binding-protein-dependent transport system permease family.</text>
</comment>
<keyword evidence="3" id="KW-1003">Cell membrane</keyword>
<dbReference type="Pfam" id="PF00528">
    <property type="entry name" value="BPD_transp_1"/>
    <property type="match status" value="1"/>
</dbReference>
<evidence type="ECO:0000256" key="6">
    <source>
        <dbReference type="ARBA" id="ARBA00023136"/>
    </source>
</evidence>
<feature type="domain" description="ABC transmembrane type-1" evidence="9">
    <location>
        <begin position="101"/>
        <end position="293"/>
    </location>
</feature>
<dbReference type="EMBL" id="JAERWK010000027">
    <property type="protein sequence ID" value="MBM9469462.1"/>
    <property type="molecule type" value="Genomic_DNA"/>
</dbReference>
<proteinExistence type="inferred from homology"/>
<evidence type="ECO:0000313" key="11">
    <source>
        <dbReference type="Proteomes" id="UP000663792"/>
    </source>
</evidence>
<evidence type="ECO:0000313" key="10">
    <source>
        <dbReference type="EMBL" id="MBM9469462.1"/>
    </source>
</evidence>
<protein>
    <submittedName>
        <fullName evidence="10">ABC transporter permease</fullName>
    </submittedName>
</protein>
<sequence length="304" mass="31729">MTVEPMDPVLTGPSTTVAGPATPAAPARRRSTRWPASRWAKFIPMAILIVLAVTGPWWVPFDPEKVIGGASIAPGGDHLFGTDASGLDVFSRVIVATRTNLLIALTVAVLATLIGCVFGLLIGMNESSRGPLGFVARACGRAVDLTEAVPAVLTGLVVVSFFGASATTLTGIMSVILSPIQIRLVRTEVLRVRNDAYLDAARMAGLSEFGLTVRHVLPNSAWAALQNMSVIFAVSIIVTAALGFIGVGLPPPAPEWGSMLNAGAGDVISGRWWAAAFPALFLFFAVAAAALASQAIFGKRRTAR</sequence>
<feature type="transmembrane region" description="Helical" evidence="7">
    <location>
        <begin position="272"/>
        <end position="297"/>
    </location>
</feature>
<name>A0A938YJK0_9ACTN</name>
<evidence type="ECO:0000256" key="3">
    <source>
        <dbReference type="ARBA" id="ARBA00022475"/>
    </source>
</evidence>
<keyword evidence="2 7" id="KW-0813">Transport</keyword>
<keyword evidence="4 7" id="KW-0812">Transmembrane</keyword>
<evidence type="ECO:0000256" key="7">
    <source>
        <dbReference type="RuleBase" id="RU363032"/>
    </source>
</evidence>
<evidence type="ECO:0000256" key="1">
    <source>
        <dbReference type="ARBA" id="ARBA00004651"/>
    </source>
</evidence>
<feature type="region of interest" description="Disordered" evidence="8">
    <location>
        <begin position="1"/>
        <end position="30"/>
    </location>
</feature>
<evidence type="ECO:0000256" key="2">
    <source>
        <dbReference type="ARBA" id="ARBA00022448"/>
    </source>
</evidence>
<dbReference type="Gene3D" id="1.10.3720.10">
    <property type="entry name" value="MetI-like"/>
    <property type="match status" value="1"/>
</dbReference>
<comment type="caution">
    <text evidence="10">The sequence shown here is derived from an EMBL/GenBank/DDBJ whole genome shotgun (WGS) entry which is preliminary data.</text>
</comment>
<feature type="transmembrane region" description="Helical" evidence="7">
    <location>
        <begin position="230"/>
        <end position="252"/>
    </location>
</feature>
<dbReference type="Proteomes" id="UP000663792">
    <property type="component" value="Unassembled WGS sequence"/>
</dbReference>
<dbReference type="PANTHER" id="PTHR43386:SF1">
    <property type="entry name" value="D,D-DIPEPTIDE TRANSPORT SYSTEM PERMEASE PROTEIN DDPC-RELATED"/>
    <property type="match status" value="1"/>
</dbReference>
<dbReference type="InterPro" id="IPR050366">
    <property type="entry name" value="BP-dependent_transpt_permease"/>
</dbReference>
<evidence type="ECO:0000256" key="5">
    <source>
        <dbReference type="ARBA" id="ARBA00022989"/>
    </source>
</evidence>
<dbReference type="SUPFAM" id="SSF161098">
    <property type="entry name" value="MetI-like"/>
    <property type="match status" value="1"/>
</dbReference>
<dbReference type="PANTHER" id="PTHR43386">
    <property type="entry name" value="OLIGOPEPTIDE TRANSPORT SYSTEM PERMEASE PROTEIN APPC"/>
    <property type="match status" value="1"/>
</dbReference>
<evidence type="ECO:0000256" key="4">
    <source>
        <dbReference type="ARBA" id="ARBA00022692"/>
    </source>
</evidence>
<feature type="transmembrane region" description="Helical" evidence="7">
    <location>
        <begin position="101"/>
        <end position="122"/>
    </location>
</feature>
<dbReference type="PROSITE" id="PS50928">
    <property type="entry name" value="ABC_TM1"/>
    <property type="match status" value="1"/>
</dbReference>
<feature type="compositionally biased region" description="Low complexity" evidence="8">
    <location>
        <begin position="11"/>
        <end position="26"/>
    </location>
</feature>
<reference evidence="10" key="1">
    <citation type="submission" date="2021-01" db="EMBL/GenBank/DDBJ databases">
        <title>YIM 132084 draft genome.</title>
        <authorList>
            <person name="An D."/>
        </authorList>
    </citation>
    <scope>NUCLEOTIDE SEQUENCE</scope>
    <source>
        <strain evidence="10">YIM 132084</strain>
    </source>
</reference>
<dbReference type="InterPro" id="IPR000515">
    <property type="entry name" value="MetI-like"/>
</dbReference>
<evidence type="ECO:0000259" key="9">
    <source>
        <dbReference type="PROSITE" id="PS50928"/>
    </source>
</evidence>
<feature type="transmembrane region" description="Helical" evidence="7">
    <location>
        <begin position="151"/>
        <end position="177"/>
    </location>
</feature>
<keyword evidence="5 7" id="KW-1133">Transmembrane helix</keyword>